<dbReference type="PRINTS" id="PR00145">
    <property type="entry name" value="ARGSUCLYASE"/>
</dbReference>
<name>A0A9Y2INZ9_9PSEU</name>
<keyword evidence="4" id="KW-0963">Cytoplasm</keyword>
<keyword evidence="4" id="KW-0816">Tricarboxylic acid cycle</keyword>
<keyword evidence="8" id="KW-1185">Reference proteome</keyword>
<dbReference type="Proteomes" id="UP001236014">
    <property type="component" value="Chromosome"/>
</dbReference>
<comment type="miscellaneous">
    <text evidence="4">There are 2 substrate-binding sites: the catalytic A site, and the non-catalytic B site that may play a role in the transfer of substrate or product between the active site and the solvent. Alternatively, the B site may bind allosteric effectors.</text>
</comment>
<dbReference type="GO" id="GO:0004333">
    <property type="term" value="F:fumarate hydratase activity"/>
    <property type="evidence" value="ECO:0007669"/>
    <property type="project" value="UniProtKB-UniRule"/>
</dbReference>
<dbReference type="Gene3D" id="1.10.40.30">
    <property type="entry name" value="Fumarase/aspartase (C-terminal domain)"/>
    <property type="match status" value="1"/>
</dbReference>
<organism evidence="7 8">
    <name type="scientific">Amycolatopsis carbonis</name>
    <dbReference type="NCBI Taxonomy" id="715471"/>
    <lineage>
        <taxon>Bacteria</taxon>
        <taxon>Bacillati</taxon>
        <taxon>Actinomycetota</taxon>
        <taxon>Actinomycetes</taxon>
        <taxon>Pseudonocardiales</taxon>
        <taxon>Pseudonocardiaceae</taxon>
        <taxon>Amycolatopsis</taxon>
    </lineage>
</organism>
<accession>A0A9Y2INZ9</accession>
<evidence type="ECO:0000256" key="1">
    <source>
        <dbReference type="ARBA" id="ARBA00001494"/>
    </source>
</evidence>
<dbReference type="EMBL" id="CP127294">
    <property type="protein sequence ID" value="WIX83327.1"/>
    <property type="molecule type" value="Genomic_DNA"/>
</dbReference>
<dbReference type="InterPro" id="IPR008948">
    <property type="entry name" value="L-Aspartase-like"/>
</dbReference>
<dbReference type="InterPro" id="IPR022761">
    <property type="entry name" value="Fumarate_lyase_N"/>
</dbReference>
<feature type="binding site" evidence="4">
    <location>
        <position position="320"/>
    </location>
    <ligand>
        <name>substrate</name>
    </ligand>
</feature>
<reference evidence="7 8" key="1">
    <citation type="submission" date="2023-06" db="EMBL/GenBank/DDBJ databases">
        <authorList>
            <person name="Oyuntsetseg B."/>
            <person name="Kim S.B."/>
        </authorList>
    </citation>
    <scope>NUCLEOTIDE SEQUENCE [LARGE SCALE GENOMIC DNA]</scope>
    <source>
        <strain evidence="7 8">2-15</strain>
    </source>
</reference>
<dbReference type="Gene3D" id="1.20.200.10">
    <property type="entry name" value="Fumarase/aspartase (Central domain)"/>
    <property type="match status" value="1"/>
</dbReference>
<dbReference type="InterPro" id="IPR018951">
    <property type="entry name" value="Fumarase_C_C"/>
</dbReference>
<dbReference type="RefSeq" id="WP_285973879.1">
    <property type="nucleotide sequence ID" value="NZ_CP127294.1"/>
</dbReference>
<feature type="site" description="Important for catalytic activity" evidence="4">
    <location>
        <position position="332"/>
    </location>
</feature>
<comment type="subunit">
    <text evidence="4">Homotetramer.</text>
</comment>
<feature type="binding site" evidence="4">
    <location>
        <begin position="99"/>
        <end position="101"/>
    </location>
    <ligand>
        <name>substrate</name>
    </ligand>
</feature>
<dbReference type="Gene3D" id="1.10.275.10">
    <property type="entry name" value="Fumarase/aspartase (N-terminal domain)"/>
    <property type="match status" value="1"/>
</dbReference>
<dbReference type="GO" id="GO:0005737">
    <property type="term" value="C:cytoplasm"/>
    <property type="evidence" value="ECO:0007669"/>
    <property type="project" value="UniProtKB-SubCell"/>
</dbReference>
<evidence type="ECO:0000256" key="3">
    <source>
        <dbReference type="ARBA" id="ARBA00023239"/>
    </source>
</evidence>
<feature type="active site" description="Proton donor/acceptor" evidence="4">
    <location>
        <position position="189"/>
    </location>
</feature>
<dbReference type="SUPFAM" id="SSF48557">
    <property type="entry name" value="L-aspartase-like"/>
    <property type="match status" value="1"/>
</dbReference>
<sequence>MTGDERVESDAFGPVEIPAGRYWGAQTQRALGVFEIGQERFPAALVRCFGLQKLAAARANRKLGQLEPDVAEVIEIAARELWEGRFDDEFPLPVWQTGSGTQTNMNANEVIANRANELLGHPLGTRAPVHPNDHVNRSQSSNDSFPTVMHLTAVSELRNRLTPALAGLRTTLEAKAEQFADVVKIGRTHLMDAVPMTVGHSFTAFARQIGNAIERIEATMPRLRALPQGGTAVGTGLNAPNGFDAAFCAEATALTGVAFHAAESKFEGMGAHDALVEGHAAVKVAAVSLLKIANDVRLLGSGPRCGLGELVIPSDGLTSSIMPGKVNPTIAEVLAQAALQVIGNDTTVSMAGGAGTFELNVAKPVLIHNVLQSIRILADSVTVFDARLVRDLEVDRDRLAVNVDGALLLATALNPVLGYDQVARITARARRDGITPREATVELGLLTAQEYDRHVDPAAMARPHRHPTPGA</sequence>
<dbReference type="PANTHER" id="PTHR11444">
    <property type="entry name" value="ASPARTATEAMMONIA/ARGININOSUCCINATE/ADENYLOSUCCINATE LYASE"/>
    <property type="match status" value="1"/>
</dbReference>
<dbReference type="InterPro" id="IPR024083">
    <property type="entry name" value="Fumarase/histidase_N"/>
</dbReference>
<evidence type="ECO:0000313" key="8">
    <source>
        <dbReference type="Proteomes" id="UP001236014"/>
    </source>
</evidence>
<dbReference type="FunFam" id="1.10.40.30:FF:000002">
    <property type="entry name" value="Fumarate hydratase class II"/>
    <property type="match status" value="1"/>
</dbReference>
<dbReference type="AlphaFoldDB" id="A0A9Y2INZ9"/>
<dbReference type="GO" id="GO:0006099">
    <property type="term" value="P:tricarboxylic acid cycle"/>
    <property type="evidence" value="ECO:0007669"/>
    <property type="project" value="UniProtKB-UniRule"/>
</dbReference>
<dbReference type="GO" id="GO:0008797">
    <property type="term" value="F:aspartate ammonia-lyase activity"/>
    <property type="evidence" value="ECO:0007669"/>
    <property type="project" value="UniProtKB-EC"/>
</dbReference>
<evidence type="ECO:0000259" key="6">
    <source>
        <dbReference type="Pfam" id="PF10415"/>
    </source>
</evidence>
<feature type="binding site" description="in site B" evidence="4">
    <location>
        <begin position="130"/>
        <end position="133"/>
    </location>
    <ligand>
        <name>substrate</name>
    </ligand>
</feature>
<evidence type="ECO:0000259" key="5">
    <source>
        <dbReference type="Pfam" id="PF00206"/>
    </source>
</evidence>
<dbReference type="KEGG" id="acab:QRX50_22495"/>
<feature type="domain" description="Fumarase C C-terminal" evidence="6">
    <location>
        <begin position="409"/>
        <end position="461"/>
    </location>
</feature>
<dbReference type="GO" id="GO:0006106">
    <property type="term" value="P:fumarate metabolic process"/>
    <property type="evidence" value="ECO:0007669"/>
    <property type="project" value="InterPro"/>
</dbReference>
<feature type="active site" evidence="4">
    <location>
        <position position="319"/>
    </location>
</feature>
<dbReference type="InterPro" id="IPR000362">
    <property type="entry name" value="Fumarate_lyase_fam"/>
</dbReference>
<feature type="binding site" evidence="4">
    <location>
        <position position="188"/>
    </location>
    <ligand>
        <name>substrate</name>
    </ligand>
</feature>
<comment type="pathway">
    <text evidence="4">Carbohydrate metabolism; tricarboxylic acid cycle; (S)-malate from fumarate: step 1/1.</text>
</comment>
<dbReference type="Pfam" id="PF10415">
    <property type="entry name" value="FumaraseC_C"/>
    <property type="match status" value="1"/>
</dbReference>
<comment type="similarity">
    <text evidence="2 4">Belongs to the class-II fumarase/aspartase family. Fumarase subfamily.</text>
</comment>
<evidence type="ECO:0000256" key="2">
    <source>
        <dbReference type="ARBA" id="ARBA00009084"/>
    </source>
</evidence>
<protein>
    <recommendedName>
        <fullName evidence="4">Fumarate hydratase class II</fullName>
        <shortName evidence="4">Fumarase C</shortName>
        <ecNumber evidence="4">4.2.1.2</ecNumber>
    </recommendedName>
    <alternativeName>
        <fullName evidence="4">Aerobic fumarase</fullName>
    </alternativeName>
    <alternativeName>
        <fullName evidence="4">Iron-independent fumarase</fullName>
    </alternativeName>
</protein>
<comment type="catalytic activity">
    <reaction evidence="4">
        <text>(S)-malate = fumarate + H2O</text>
        <dbReference type="Rhea" id="RHEA:12460"/>
        <dbReference type="ChEBI" id="CHEBI:15377"/>
        <dbReference type="ChEBI" id="CHEBI:15589"/>
        <dbReference type="ChEBI" id="CHEBI:29806"/>
        <dbReference type="EC" id="4.2.1.2"/>
    </reaction>
</comment>
<dbReference type="FunFam" id="1.10.275.10:FF:000001">
    <property type="entry name" value="Fumarate hydratase, mitochondrial"/>
    <property type="match status" value="1"/>
</dbReference>
<comment type="catalytic activity">
    <reaction evidence="1">
        <text>L-aspartate = fumarate + NH4(+)</text>
        <dbReference type="Rhea" id="RHEA:16601"/>
        <dbReference type="ChEBI" id="CHEBI:28938"/>
        <dbReference type="ChEBI" id="CHEBI:29806"/>
        <dbReference type="ChEBI" id="CHEBI:29991"/>
        <dbReference type="EC" id="4.3.1.1"/>
    </reaction>
</comment>
<dbReference type="FunFam" id="1.20.200.10:FF:000001">
    <property type="entry name" value="Fumarate hydratase, mitochondrial"/>
    <property type="match status" value="1"/>
</dbReference>
<proteinExistence type="inferred from homology"/>
<feature type="binding site" evidence="4">
    <location>
        <begin position="140"/>
        <end position="142"/>
    </location>
    <ligand>
        <name>substrate</name>
    </ligand>
</feature>
<gene>
    <name evidence="4" type="primary">fumC</name>
    <name evidence="7" type="ORF">QRX50_22495</name>
</gene>
<dbReference type="PRINTS" id="PR00149">
    <property type="entry name" value="FUMRATELYASE"/>
</dbReference>
<dbReference type="EC" id="4.2.1.2" evidence="4"/>
<dbReference type="InterPro" id="IPR005677">
    <property type="entry name" value="Fum_hydII"/>
</dbReference>
<dbReference type="HAMAP" id="MF_00743">
    <property type="entry name" value="FumaraseC"/>
    <property type="match status" value="1"/>
</dbReference>
<comment type="function">
    <text evidence="4">Involved in the TCA cycle. Catalyzes the stereospecific interconversion of fumarate to L-malate.</text>
</comment>
<evidence type="ECO:0000256" key="4">
    <source>
        <dbReference type="HAMAP-Rule" id="MF_00743"/>
    </source>
</evidence>
<feature type="binding site" evidence="4">
    <location>
        <begin position="325"/>
        <end position="327"/>
    </location>
    <ligand>
        <name>substrate</name>
    </ligand>
</feature>
<comment type="subcellular location">
    <subcellularLocation>
        <location evidence="4">Cytoplasm</location>
    </subcellularLocation>
</comment>
<dbReference type="CDD" id="cd01362">
    <property type="entry name" value="Fumarase_classII"/>
    <property type="match status" value="1"/>
</dbReference>
<feature type="domain" description="Fumarate lyase N-terminal" evidence="5">
    <location>
        <begin position="14"/>
        <end position="343"/>
    </location>
</feature>
<evidence type="ECO:0000313" key="7">
    <source>
        <dbReference type="EMBL" id="WIX83327.1"/>
    </source>
</evidence>
<dbReference type="Pfam" id="PF00206">
    <property type="entry name" value="Lyase_1"/>
    <property type="match status" value="1"/>
</dbReference>
<keyword evidence="3 4" id="KW-0456">Lyase</keyword>